<evidence type="ECO:0000256" key="3">
    <source>
        <dbReference type="ARBA" id="ARBA00023157"/>
    </source>
</evidence>
<dbReference type="InterPro" id="IPR050653">
    <property type="entry name" value="Prot_Inhib_GrowthFact_Antg"/>
</dbReference>
<feature type="domain" description="Kazal-like" evidence="4">
    <location>
        <begin position="19"/>
        <end position="72"/>
    </location>
</feature>
<evidence type="ECO:0000256" key="1">
    <source>
        <dbReference type="ARBA" id="ARBA00022690"/>
    </source>
</evidence>
<evidence type="ECO:0000256" key="2">
    <source>
        <dbReference type="ARBA" id="ARBA00022900"/>
    </source>
</evidence>
<name>A0A0L7KZI4_OPEBR</name>
<dbReference type="Pfam" id="PF07648">
    <property type="entry name" value="Kazal_2"/>
    <property type="match status" value="2"/>
</dbReference>
<dbReference type="SMART" id="SM00280">
    <property type="entry name" value="KAZAL"/>
    <property type="match status" value="2"/>
</dbReference>
<evidence type="ECO:0000259" key="4">
    <source>
        <dbReference type="PROSITE" id="PS51465"/>
    </source>
</evidence>
<dbReference type="InterPro" id="IPR036058">
    <property type="entry name" value="Kazal_dom_sf"/>
</dbReference>
<dbReference type="InterPro" id="IPR002350">
    <property type="entry name" value="Kazal_dom"/>
</dbReference>
<dbReference type="Proteomes" id="UP000037510">
    <property type="component" value="Unassembled WGS sequence"/>
</dbReference>
<dbReference type="GO" id="GO:0030154">
    <property type="term" value="P:cell differentiation"/>
    <property type="evidence" value="ECO:0007669"/>
    <property type="project" value="TreeGrafter"/>
</dbReference>
<dbReference type="STRING" id="104452.A0A0L7KZI4"/>
<sequence>SNGVCADRSCPHGGECVASGGRGVCRCARCSNEFAPVCGSDGISYGNRCKLQLEACRHRRDVRVLYDGPCTLLRSDNSQAAAGGVQAPPRRARAVRRTLQSVLIPALLRSDKSQAAAGGVQAPPRCARAVRRTLQSMDVRIRSANTTQFAKATGSLKRETEEVCGNNNKTYSSVCSLRDVACREAQRLHIKHMGSCESCHSVQCPAGTWCARGACACSNPCGDSEREPATCEALMRGNKSAKLTGIGNEIRAGDEMESSSEPGAGTAVCARVQCAYEATCAVDSNGQPRREVINQQN</sequence>
<accession>A0A0L7KZI4</accession>
<dbReference type="AlphaFoldDB" id="A0A0L7KZI4"/>
<feature type="non-terminal residue" evidence="5">
    <location>
        <position position="1"/>
    </location>
</feature>
<comment type="caution">
    <text evidence="5">The sequence shown here is derived from an EMBL/GenBank/DDBJ whole genome shotgun (WGS) entry which is preliminary data.</text>
</comment>
<protein>
    <submittedName>
        <fullName evidence="5">Putative agrin</fullName>
    </submittedName>
</protein>
<reference evidence="5 6" key="1">
    <citation type="journal article" date="2015" name="Genome Biol. Evol.">
        <title>The genome of winter moth (Operophtera brumata) provides a genomic perspective on sexual dimorphism and phenology.</title>
        <authorList>
            <person name="Derks M.F."/>
            <person name="Smit S."/>
            <person name="Salis L."/>
            <person name="Schijlen E."/>
            <person name="Bossers A."/>
            <person name="Mateman C."/>
            <person name="Pijl A.S."/>
            <person name="de Ridder D."/>
            <person name="Groenen M.A."/>
            <person name="Visser M.E."/>
            <person name="Megens H.J."/>
        </authorList>
    </citation>
    <scope>NUCLEOTIDE SEQUENCE [LARGE SCALE GENOMIC DNA]</scope>
    <source>
        <strain evidence="5">WM2013NL</strain>
        <tissue evidence="5">Head and thorax</tissue>
    </source>
</reference>
<evidence type="ECO:0000313" key="6">
    <source>
        <dbReference type="Proteomes" id="UP000037510"/>
    </source>
</evidence>
<keyword evidence="1" id="KW-0646">Protease inhibitor</keyword>
<dbReference type="Gene3D" id="3.30.60.30">
    <property type="match status" value="2"/>
</dbReference>
<dbReference type="CDD" id="cd00104">
    <property type="entry name" value="KAZAL_FS"/>
    <property type="match status" value="2"/>
</dbReference>
<keyword evidence="3" id="KW-1015">Disulfide bond</keyword>
<gene>
    <name evidence="5" type="ORF">OBRU01_17950</name>
</gene>
<keyword evidence="2" id="KW-0722">Serine protease inhibitor</keyword>
<evidence type="ECO:0000313" key="5">
    <source>
        <dbReference type="EMBL" id="KOB68637.1"/>
    </source>
</evidence>
<dbReference type="SUPFAM" id="SSF100895">
    <property type="entry name" value="Kazal-type serine protease inhibitors"/>
    <property type="match status" value="2"/>
</dbReference>
<organism evidence="5 6">
    <name type="scientific">Operophtera brumata</name>
    <name type="common">Winter moth</name>
    <name type="synonym">Phalaena brumata</name>
    <dbReference type="NCBI Taxonomy" id="104452"/>
    <lineage>
        <taxon>Eukaryota</taxon>
        <taxon>Metazoa</taxon>
        <taxon>Ecdysozoa</taxon>
        <taxon>Arthropoda</taxon>
        <taxon>Hexapoda</taxon>
        <taxon>Insecta</taxon>
        <taxon>Pterygota</taxon>
        <taxon>Neoptera</taxon>
        <taxon>Endopterygota</taxon>
        <taxon>Lepidoptera</taxon>
        <taxon>Glossata</taxon>
        <taxon>Ditrysia</taxon>
        <taxon>Geometroidea</taxon>
        <taxon>Geometridae</taxon>
        <taxon>Larentiinae</taxon>
        <taxon>Operophtera</taxon>
    </lineage>
</organism>
<proteinExistence type="predicted"/>
<dbReference type="PANTHER" id="PTHR10913:SF45">
    <property type="entry name" value="FOLLISTATIN, ISOFORM A-RELATED"/>
    <property type="match status" value="1"/>
</dbReference>
<dbReference type="EMBL" id="JTDY01004076">
    <property type="protein sequence ID" value="KOB68637.1"/>
    <property type="molecule type" value="Genomic_DNA"/>
</dbReference>
<keyword evidence="6" id="KW-1185">Reference proteome</keyword>
<dbReference type="GO" id="GO:0005576">
    <property type="term" value="C:extracellular region"/>
    <property type="evidence" value="ECO:0007669"/>
    <property type="project" value="TreeGrafter"/>
</dbReference>
<feature type="non-terminal residue" evidence="5">
    <location>
        <position position="297"/>
    </location>
</feature>
<dbReference type="PANTHER" id="PTHR10913">
    <property type="entry name" value="FOLLISTATIN-RELATED"/>
    <property type="match status" value="1"/>
</dbReference>
<dbReference type="PROSITE" id="PS51465">
    <property type="entry name" value="KAZAL_2"/>
    <property type="match status" value="2"/>
</dbReference>
<feature type="domain" description="Kazal-like" evidence="4">
    <location>
        <begin position="158"/>
        <end position="198"/>
    </location>
</feature>